<dbReference type="InterPro" id="IPR016181">
    <property type="entry name" value="Acyl_CoA_acyltransferase"/>
</dbReference>
<dbReference type="GO" id="GO:0016747">
    <property type="term" value="F:acyltransferase activity, transferring groups other than amino-acyl groups"/>
    <property type="evidence" value="ECO:0007669"/>
    <property type="project" value="InterPro"/>
</dbReference>
<dbReference type="PANTHER" id="PTHR43415">
    <property type="entry name" value="SPERMIDINE N(1)-ACETYLTRANSFERASE"/>
    <property type="match status" value="1"/>
</dbReference>
<comment type="caution">
    <text evidence="2">The sequence shown here is derived from an EMBL/GenBank/DDBJ whole genome shotgun (WGS) entry which is preliminary data.</text>
</comment>
<evidence type="ECO:0000313" key="2">
    <source>
        <dbReference type="EMBL" id="KPL83622.1"/>
    </source>
</evidence>
<gene>
    <name evidence="2" type="ORF">ADN01_07915</name>
</gene>
<proteinExistence type="predicted"/>
<dbReference type="CDD" id="cd04301">
    <property type="entry name" value="NAT_SF"/>
    <property type="match status" value="1"/>
</dbReference>
<accession>A0A0P6YF82</accession>
<dbReference type="Pfam" id="PF13302">
    <property type="entry name" value="Acetyltransf_3"/>
    <property type="match status" value="1"/>
</dbReference>
<protein>
    <recommendedName>
        <fullName evidence="1">N-acetyltransferase domain-containing protein</fullName>
    </recommendedName>
</protein>
<sequence length="187" mass="22055">MSSIFEGQLVRLAVPDFERDTEIMVAWSRDSEYMRLSGSEPARMWWPAAEKNWLKEYMDEAYLFGIYRREDDRLIGTLDLEVDNWAVRNAWLGIGIGDRSCWGQGYGSEAMRLLLHYGFEELHLDRVTLNVFEYNTRGVHVYEKLGFKVEGRYPKWLLREGKRWDLIFMGITRSEWEQVCAESGSSF</sequence>
<dbReference type="PANTHER" id="PTHR43415:SF3">
    <property type="entry name" value="GNAT-FAMILY ACETYLTRANSFERASE"/>
    <property type="match status" value="1"/>
</dbReference>
<dbReference type="SUPFAM" id="SSF55729">
    <property type="entry name" value="Acyl-CoA N-acyltransferases (Nat)"/>
    <property type="match status" value="1"/>
</dbReference>
<dbReference type="Proteomes" id="UP000050501">
    <property type="component" value="Unassembled WGS sequence"/>
</dbReference>
<name>A0A0P6YF82_9CHLR</name>
<dbReference type="OrthoDB" id="9795206at2"/>
<dbReference type="EMBL" id="LGCM01000029">
    <property type="protein sequence ID" value="KPL83622.1"/>
    <property type="molecule type" value="Genomic_DNA"/>
</dbReference>
<feature type="domain" description="N-acetyltransferase" evidence="1">
    <location>
        <begin position="12"/>
        <end position="165"/>
    </location>
</feature>
<dbReference type="PROSITE" id="PS51186">
    <property type="entry name" value="GNAT"/>
    <property type="match status" value="1"/>
</dbReference>
<dbReference type="Gene3D" id="3.40.630.30">
    <property type="match status" value="1"/>
</dbReference>
<keyword evidence="3" id="KW-1185">Reference proteome</keyword>
<dbReference type="STRING" id="229921.ADN01_07915"/>
<dbReference type="AlphaFoldDB" id="A0A0P6YF82"/>
<dbReference type="InterPro" id="IPR000182">
    <property type="entry name" value="GNAT_dom"/>
</dbReference>
<reference evidence="2 3" key="1">
    <citation type="submission" date="2015-07" db="EMBL/GenBank/DDBJ databases">
        <title>Genome sequence of Levilinea saccharolytica DSM 16555.</title>
        <authorList>
            <person name="Hemp J."/>
            <person name="Ward L.M."/>
            <person name="Pace L.A."/>
            <person name="Fischer W.W."/>
        </authorList>
    </citation>
    <scope>NUCLEOTIDE SEQUENCE [LARGE SCALE GENOMIC DNA]</scope>
    <source>
        <strain evidence="2 3">KIBI-1</strain>
    </source>
</reference>
<evidence type="ECO:0000313" key="3">
    <source>
        <dbReference type="Proteomes" id="UP000050501"/>
    </source>
</evidence>
<evidence type="ECO:0000259" key="1">
    <source>
        <dbReference type="PROSITE" id="PS51186"/>
    </source>
</evidence>
<organism evidence="2 3">
    <name type="scientific">Levilinea saccharolytica</name>
    <dbReference type="NCBI Taxonomy" id="229921"/>
    <lineage>
        <taxon>Bacteria</taxon>
        <taxon>Bacillati</taxon>
        <taxon>Chloroflexota</taxon>
        <taxon>Anaerolineae</taxon>
        <taxon>Anaerolineales</taxon>
        <taxon>Anaerolineaceae</taxon>
        <taxon>Levilinea</taxon>
    </lineage>
</organism>
<dbReference type="RefSeq" id="WP_062419024.1">
    <property type="nucleotide sequence ID" value="NZ_DF967974.1"/>
</dbReference>